<evidence type="ECO:0000256" key="2">
    <source>
        <dbReference type="ARBA" id="ARBA00001946"/>
    </source>
</evidence>
<dbReference type="OrthoDB" id="10256725at2759"/>
<keyword evidence="8 13" id="KW-0378">Hydrolase</keyword>
<dbReference type="GO" id="GO:0046872">
    <property type="term" value="F:metal ion binding"/>
    <property type="evidence" value="ECO:0007669"/>
    <property type="project" value="UniProtKB-KW"/>
</dbReference>
<dbReference type="GO" id="GO:0005829">
    <property type="term" value="C:cytosol"/>
    <property type="evidence" value="ECO:0007669"/>
    <property type="project" value="TreeGrafter"/>
</dbReference>
<dbReference type="CDD" id="cd00354">
    <property type="entry name" value="FBPase"/>
    <property type="match status" value="1"/>
</dbReference>
<organism evidence="16 17">
    <name type="scientific">Phytophthora nicotianae</name>
    <name type="common">Potato buckeye rot agent</name>
    <name type="synonym">Phytophthora parasitica</name>
    <dbReference type="NCBI Taxonomy" id="4792"/>
    <lineage>
        <taxon>Eukaryota</taxon>
        <taxon>Sar</taxon>
        <taxon>Stramenopiles</taxon>
        <taxon>Oomycota</taxon>
        <taxon>Peronosporomycetes</taxon>
        <taxon>Peronosporales</taxon>
        <taxon>Peronosporaceae</taxon>
        <taxon>Phytophthora</taxon>
    </lineage>
</organism>
<evidence type="ECO:0000256" key="3">
    <source>
        <dbReference type="ARBA" id="ARBA00004496"/>
    </source>
</evidence>
<dbReference type="Pfam" id="PF18913">
    <property type="entry name" value="FBPase_C"/>
    <property type="match status" value="1"/>
</dbReference>
<feature type="domain" description="Fructose-1-6-bisphosphatase class I N-terminal" evidence="14">
    <location>
        <begin position="159"/>
        <end position="346"/>
    </location>
</feature>
<dbReference type="NCBIfam" id="NF006778">
    <property type="entry name" value="PRK09293.1-1"/>
    <property type="match status" value="1"/>
</dbReference>
<dbReference type="AlphaFoldDB" id="A0A0W8DV53"/>
<evidence type="ECO:0000256" key="5">
    <source>
        <dbReference type="ARBA" id="ARBA00013093"/>
    </source>
</evidence>
<comment type="subcellular location">
    <subcellularLocation>
        <location evidence="3">Cytoplasm</location>
    </subcellularLocation>
</comment>
<dbReference type="GO" id="GO:0030388">
    <property type="term" value="P:fructose 1,6-bisphosphate metabolic process"/>
    <property type="evidence" value="ECO:0007669"/>
    <property type="project" value="TreeGrafter"/>
</dbReference>
<dbReference type="PRINTS" id="PR00115">
    <property type="entry name" value="F16BPHPHTASE"/>
</dbReference>
<dbReference type="GO" id="GO:0042132">
    <property type="term" value="F:fructose 1,6-bisphosphate 1-phosphatase activity"/>
    <property type="evidence" value="ECO:0007669"/>
    <property type="project" value="UniProtKB-EC"/>
</dbReference>
<proteinExistence type="inferred from homology"/>
<comment type="cofactor">
    <cofactor evidence="2">
        <name>Mg(2+)</name>
        <dbReference type="ChEBI" id="CHEBI:18420"/>
    </cofactor>
</comment>
<sequence length="483" mass="53387">MGITFDNLDQDAGLKKLNGFLTNRSYIEGYKFSSADADLFHKFSAVPDAAKFANVYRWYVHIAAKLGLRAILKKILLFLFAEFEDALCLWATIAVVSGADLITESATGCGSLGCRRWLDDNFTARSSFRISRCSTHSPSSSPLPQFIMTIAEIDHSNPITLNRFILDEKEIQGNADLSVLFSSIELACKVIASSVRRAGLTGLYGLDGSENATGDQVKKLDVLANKVFINSLKFSTKIEVMVSEEEVEPVCVENDSSGTKYCIAFDPLDGSSNIDCNVSTGTIFGIYHREATLHGGFKDILQPGNQLVAAGYCMYGSSTQLVLTWGKGVHCFTLDPTIGAFILSHKDMRIPENPKTIYSCNEGNYAHWDRPSKAFVDECKNKPTPYNARYVGSMVSDIHRTILYGGIYMYPGSDKSKDGKLRLLYEGNPMSFIMEQAGGASTTGTERVLDLCPTHIHQRSPIFLGCKRDVQRVIELYKQYGEK</sequence>
<name>A0A0W8DV53_PHYNI</name>
<dbReference type="InterPro" id="IPR036282">
    <property type="entry name" value="Glutathione-S-Trfase_C_sf"/>
</dbReference>
<dbReference type="InterPro" id="IPR033391">
    <property type="entry name" value="FBPase_N"/>
</dbReference>
<evidence type="ECO:0000256" key="13">
    <source>
        <dbReference type="RuleBase" id="RU000508"/>
    </source>
</evidence>
<comment type="similarity">
    <text evidence="4 13">Belongs to the FBPase class 1 family.</text>
</comment>
<dbReference type="GO" id="GO:0005986">
    <property type="term" value="P:sucrose biosynthetic process"/>
    <property type="evidence" value="ECO:0007669"/>
    <property type="project" value="TreeGrafter"/>
</dbReference>
<dbReference type="Proteomes" id="UP000052943">
    <property type="component" value="Unassembled WGS sequence"/>
</dbReference>
<evidence type="ECO:0000256" key="1">
    <source>
        <dbReference type="ARBA" id="ARBA00001273"/>
    </source>
</evidence>
<comment type="pathway">
    <text evidence="11">Carbohydrate biosynthesis.</text>
</comment>
<dbReference type="InterPro" id="IPR000146">
    <property type="entry name" value="FBPase_class-1"/>
</dbReference>
<dbReference type="Pfam" id="PF00316">
    <property type="entry name" value="FBPase"/>
    <property type="match status" value="1"/>
</dbReference>
<dbReference type="PIRSF" id="PIRSF000904">
    <property type="entry name" value="FBPtase_SBPase"/>
    <property type="match status" value="1"/>
</dbReference>
<keyword evidence="9" id="KW-0460">Magnesium</keyword>
<dbReference type="EMBL" id="LNFO01000719">
    <property type="protein sequence ID" value="KUG00296.1"/>
    <property type="molecule type" value="Genomic_DNA"/>
</dbReference>
<dbReference type="HAMAP" id="MF_01855">
    <property type="entry name" value="FBPase_class1"/>
    <property type="match status" value="1"/>
</dbReference>
<comment type="caution">
    <text evidence="16">The sequence shown here is derived from an EMBL/GenBank/DDBJ whole genome shotgun (WGS) entry which is preliminary data.</text>
</comment>
<evidence type="ECO:0000259" key="15">
    <source>
        <dbReference type="Pfam" id="PF18913"/>
    </source>
</evidence>
<dbReference type="STRING" id="4790.A0A0W8DV53"/>
<evidence type="ECO:0000259" key="14">
    <source>
        <dbReference type="Pfam" id="PF00316"/>
    </source>
</evidence>
<reference evidence="16 17" key="1">
    <citation type="submission" date="2015-11" db="EMBL/GenBank/DDBJ databases">
        <title>Genomes and virulence difference between two physiological races of Phytophthora nicotianae.</title>
        <authorList>
            <person name="Liu H."/>
            <person name="Ma X."/>
            <person name="Yu H."/>
            <person name="Fang D."/>
            <person name="Li Y."/>
            <person name="Wang X."/>
            <person name="Wang W."/>
            <person name="Dong Y."/>
            <person name="Xiao B."/>
        </authorList>
    </citation>
    <scope>NUCLEOTIDE SEQUENCE [LARGE SCALE GENOMIC DNA]</scope>
    <source>
        <strain evidence="17">race 0</strain>
    </source>
</reference>
<dbReference type="SUPFAM" id="SSF56655">
    <property type="entry name" value="Carbohydrate phosphatase"/>
    <property type="match status" value="1"/>
</dbReference>
<dbReference type="InterPro" id="IPR020548">
    <property type="entry name" value="Fructose_bisphosphatase_AS"/>
</dbReference>
<dbReference type="InterPro" id="IPR028343">
    <property type="entry name" value="FBPtase"/>
</dbReference>
<dbReference type="PANTHER" id="PTHR11556:SF41">
    <property type="entry name" value="FRUCTOSE-1,6-BISPHOSPHATASE, CYTOSOLIC"/>
    <property type="match status" value="1"/>
</dbReference>
<keyword evidence="10 13" id="KW-0119">Carbohydrate metabolism</keyword>
<comment type="catalytic activity">
    <reaction evidence="1">
        <text>beta-D-fructose 1,6-bisphosphate + H2O = beta-D-fructose 6-phosphate + phosphate</text>
        <dbReference type="Rhea" id="RHEA:11064"/>
        <dbReference type="ChEBI" id="CHEBI:15377"/>
        <dbReference type="ChEBI" id="CHEBI:32966"/>
        <dbReference type="ChEBI" id="CHEBI:43474"/>
        <dbReference type="ChEBI" id="CHEBI:57634"/>
        <dbReference type="EC" id="3.1.3.11"/>
    </reaction>
</comment>
<dbReference type="Gene3D" id="1.20.1050.10">
    <property type="match status" value="1"/>
</dbReference>
<evidence type="ECO:0000256" key="9">
    <source>
        <dbReference type="ARBA" id="ARBA00022842"/>
    </source>
</evidence>
<dbReference type="GO" id="GO:0006000">
    <property type="term" value="P:fructose metabolic process"/>
    <property type="evidence" value="ECO:0007669"/>
    <property type="project" value="TreeGrafter"/>
</dbReference>
<evidence type="ECO:0000256" key="7">
    <source>
        <dbReference type="ARBA" id="ARBA00022723"/>
    </source>
</evidence>
<dbReference type="EC" id="3.1.3.11" evidence="5"/>
<keyword evidence="6" id="KW-0963">Cytoplasm</keyword>
<evidence type="ECO:0000256" key="11">
    <source>
        <dbReference type="ARBA" id="ARBA00024331"/>
    </source>
</evidence>
<dbReference type="GO" id="GO:0006002">
    <property type="term" value="P:fructose 6-phosphate metabolic process"/>
    <property type="evidence" value="ECO:0007669"/>
    <property type="project" value="TreeGrafter"/>
</dbReference>
<dbReference type="FunFam" id="3.30.540.10:FF:000002">
    <property type="entry name" value="Fructose-1,6-bisphosphatase class 1"/>
    <property type="match status" value="1"/>
</dbReference>
<evidence type="ECO:0000313" key="17">
    <source>
        <dbReference type="Proteomes" id="UP000052943"/>
    </source>
</evidence>
<keyword evidence="7" id="KW-0479">Metal-binding</keyword>
<evidence type="ECO:0000256" key="4">
    <source>
        <dbReference type="ARBA" id="ARBA00010941"/>
    </source>
</evidence>
<protein>
    <recommendedName>
        <fullName evidence="12">Fructose-1,6-bisphosphatase, cytosolic</fullName>
        <ecNumber evidence="5">3.1.3.11</ecNumber>
    </recommendedName>
</protein>
<gene>
    <name evidence="16" type="ORF">AM587_10008768</name>
</gene>
<dbReference type="PIRSF" id="PIRSF500210">
    <property type="entry name" value="FBPtase"/>
    <property type="match status" value="1"/>
</dbReference>
<accession>A0A0W8DV53</accession>
<evidence type="ECO:0000313" key="16">
    <source>
        <dbReference type="EMBL" id="KUG00296.1"/>
    </source>
</evidence>
<dbReference type="SUPFAM" id="SSF47616">
    <property type="entry name" value="GST C-terminal domain-like"/>
    <property type="match status" value="1"/>
</dbReference>
<evidence type="ECO:0000256" key="10">
    <source>
        <dbReference type="ARBA" id="ARBA00023277"/>
    </source>
</evidence>
<dbReference type="Gene3D" id="3.30.540.10">
    <property type="entry name" value="Fructose-1,6-Bisphosphatase, subunit A, domain 1"/>
    <property type="match status" value="1"/>
</dbReference>
<dbReference type="Gene3D" id="3.40.190.80">
    <property type="match status" value="1"/>
</dbReference>
<dbReference type="InterPro" id="IPR044015">
    <property type="entry name" value="FBPase_C_dom"/>
</dbReference>
<dbReference type="GO" id="GO:0006094">
    <property type="term" value="P:gluconeogenesis"/>
    <property type="evidence" value="ECO:0007669"/>
    <property type="project" value="TreeGrafter"/>
</dbReference>
<evidence type="ECO:0000256" key="6">
    <source>
        <dbReference type="ARBA" id="ARBA00022490"/>
    </source>
</evidence>
<evidence type="ECO:0000256" key="8">
    <source>
        <dbReference type="ARBA" id="ARBA00022801"/>
    </source>
</evidence>
<dbReference type="PROSITE" id="PS00124">
    <property type="entry name" value="FBPASE"/>
    <property type="match status" value="1"/>
</dbReference>
<dbReference type="PANTHER" id="PTHR11556">
    <property type="entry name" value="FRUCTOSE-1,6-BISPHOSPHATASE-RELATED"/>
    <property type="match status" value="1"/>
</dbReference>
<dbReference type="FunFam" id="3.40.190.80:FF:000001">
    <property type="entry name" value="Fructose-1,6-bisphosphatase class 1"/>
    <property type="match status" value="1"/>
</dbReference>
<feature type="domain" description="Fructose-1-6-bisphosphatase class 1 C-terminal" evidence="15">
    <location>
        <begin position="355"/>
        <end position="477"/>
    </location>
</feature>
<evidence type="ECO:0000256" key="12">
    <source>
        <dbReference type="ARBA" id="ARBA00040159"/>
    </source>
</evidence>